<organism evidence="1 2">
    <name type="scientific">Russula earlei</name>
    <dbReference type="NCBI Taxonomy" id="71964"/>
    <lineage>
        <taxon>Eukaryota</taxon>
        <taxon>Fungi</taxon>
        <taxon>Dikarya</taxon>
        <taxon>Basidiomycota</taxon>
        <taxon>Agaricomycotina</taxon>
        <taxon>Agaricomycetes</taxon>
        <taxon>Russulales</taxon>
        <taxon>Russulaceae</taxon>
        <taxon>Russula</taxon>
    </lineage>
</organism>
<proteinExistence type="predicted"/>
<accession>A0ACC0TR09</accession>
<name>A0ACC0TR09_9AGAM</name>
<gene>
    <name evidence="1" type="ORF">F5148DRAFT_1268729</name>
</gene>
<protein>
    <submittedName>
        <fullName evidence="1">Uncharacterized protein</fullName>
    </submittedName>
</protein>
<dbReference type="EMBL" id="JAGFNK010001214">
    <property type="protein sequence ID" value="KAI9433678.1"/>
    <property type="molecule type" value="Genomic_DNA"/>
</dbReference>
<dbReference type="Proteomes" id="UP001207468">
    <property type="component" value="Unassembled WGS sequence"/>
</dbReference>
<evidence type="ECO:0000313" key="1">
    <source>
        <dbReference type="EMBL" id="KAI9433678.1"/>
    </source>
</evidence>
<sequence>MLRCRVRLFLGLFVSSNGRQFVIIECVTNSHLHIQYMPTASEQARPIIIVTGANKQWHRLRFGICRRLLYGFAQTSPDDALPAFPHSGGTNRALNIPAQA</sequence>
<comment type="caution">
    <text evidence="1">The sequence shown here is derived from an EMBL/GenBank/DDBJ whole genome shotgun (WGS) entry which is preliminary data.</text>
</comment>
<keyword evidence="2" id="KW-1185">Reference proteome</keyword>
<reference evidence="1" key="1">
    <citation type="submission" date="2021-03" db="EMBL/GenBank/DDBJ databases">
        <title>Evolutionary priming and transition to the ectomycorrhizal habit in an iconic lineage of mushroom-forming fungi: is preadaptation a requirement?</title>
        <authorList>
            <consortium name="DOE Joint Genome Institute"/>
            <person name="Looney B.P."/>
            <person name="Miyauchi S."/>
            <person name="Morin E."/>
            <person name="Drula E."/>
            <person name="Courty P.E."/>
            <person name="Chicoki N."/>
            <person name="Fauchery L."/>
            <person name="Kohler A."/>
            <person name="Kuo A."/>
            <person name="LaButti K."/>
            <person name="Pangilinan J."/>
            <person name="Lipzen A."/>
            <person name="Riley R."/>
            <person name="Andreopoulos W."/>
            <person name="He G."/>
            <person name="Johnson J."/>
            <person name="Barry K.W."/>
            <person name="Grigoriev I.V."/>
            <person name="Nagy L."/>
            <person name="Hibbett D."/>
            <person name="Henrissat B."/>
            <person name="Matheny P.B."/>
            <person name="Labbe J."/>
            <person name="Martin A.F."/>
        </authorList>
    </citation>
    <scope>NUCLEOTIDE SEQUENCE</scope>
    <source>
        <strain evidence="1">BPL698</strain>
    </source>
</reference>
<evidence type="ECO:0000313" key="2">
    <source>
        <dbReference type="Proteomes" id="UP001207468"/>
    </source>
</evidence>